<evidence type="ECO:0000313" key="2">
    <source>
        <dbReference type="EMBL" id="HGG99870.1"/>
    </source>
</evidence>
<organism evidence="2">
    <name type="scientific">Thermodesulfovibrio aggregans</name>
    <dbReference type="NCBI Taxonomy" id="86166"/>
    <lineage>
        <taxon>Bacteria</taxon>
        <taxon>Pseudomonadati</taxon>
        <taxon>Nitrospirota</taxon>
        <taxon>Thermodesulfovibrionia</taxon>
        <taxon>Thermodesulfovibrionales</taxon>
        <taxon>Thermodesulfovibrionaceae</taxon>
        <taxon>Thermodesulfovibrio</taxon>
    </lineage>
</organism>
<dbReference type="PANTHER" id="PTHR23419">
    <property type="entry name" value="DIVALENT CATION TOLERANCE CUTA-RELATED"/>
    <property type="match status" value="1"/>
</dbReference>
<dbReference type="Pfam" id="PF03091">
    <property type="entry name" value="CutA1"/>
    <property type="match status" value="1"/>
</dbReference>
<reference evidence="2" key="1">
    <citation type="journal article" date="2020" name="mSystems">
        <title>Genome- and Community-Level Interaction Insights into Carbon Utilization and Element Cycling Functions of Hydrothermarchaeota in Hydrothermal Sediment.</title>
        <authorList>
            <person name="Zhou Z."/>
            <person name="Liu Y."/>
            <person name="Xu W."/>
            <person name="Pan J."/>
            <person name="Luo Z.H."/>
            <person name="Li M."/>
        </authorList>
    </citation>
    <scope>NUCLEOTIDE SEQUENCE [LARGE SCALE GENOMIC DNA]</scope>
    <source>
        <strain evidence="2">SpSt-788</strain>
    </source>
</reference>
<dbReference type="AlphaFoldDB" id="A0A7C4EPC6"/>
<dbReference type="SUPFAM" id="SSF54913">
    <property type="entry name" value="GlnB-like"/>
    <property type="match status" value="1"/>
</dbReference>
<dbReference type="GO" id="GO:0010038">
    <property type="term" value="P:response to metal ion"/>
    <property type="evidence" value="ECO:0007669"/>
    <property type="project" value="InterPro"/>
</dbReference>
<comment type="caution">
    <text evidence="2">The sequence shown here is derived from an EMBL/GenBank/DDBJ whole genome shotgun (WGS) entry which is preliminary data.</text>
</comment>
<dbReference type="InterPro" id="IPR015867">
    <property type="entry name" value="N-reg_PII/ATP_PRibTrfase_C"/>
</dbReference>
<sequence length="104" mass="11965">MDYMFILITAPDEDEAVKIGKTLVEERLAGCVNIIKGIRSIYFWQGKVEDEPEVLMIVKTKTDLFDELEKRVKSLHSYTVPEIIGIKIDKGSEGYLNWLTEVTR</sequence>
<comment type="similarity">
    <text evidence="1">Belongs to the CutA family.</text>
</comment>
<proteinExistence type="inferred from homology"/>
<protein>
    <submittedName>
        <fullName evidence="2">Divalent-cation tolerance protein CutA</fullName>
    </submittedName>
</protein>
<gene>
    <name evidence="2" type="ORF">ENV75_05425</name>
</gene>
<evidence type="ECO:0000256" key="1">
    <source>
        <dbReference type="ARBA" id="ARBA00010169"/>
    </source>
</evidence>
<dbReference type="EMBL" id="DTHO01000060">
    <property type="protein sequence ID" value="HGG99870.1"/>
    <property type="molecule type" value="Genomic_DNA"/>
</dbReference>
<name>A0A7C4EPC6_9BACT</name>
<dbReference type="GO" id="GO:0005507">
    <property type="term" value="F:copper ion binding"/>
    <property type="evidence" value="ECO:0007669"/>
    <property type="project" value="TreeGrafter"/>
</dbReference>
<dbReference type="Gene3D" id="3.30.70.120">
    <property type="match status" value="1"/>
</dbReference>
<dbReference type="InterPro" id="IPR011322">
    <property type="entry name" value="N-reg_PII-like_a/b"/>
</dbReference>
<dbReference type="PANTHER" id="PTHR23419:SF8">
    <property type="entry name" value="FI09726P"/>
    <property type="match status" value="1"/>
</dbReference>
<accession>A0A7C4EPC6</accession>
<dbReference type="InterPro" id="IPR004323">
    <property type="entry name" value="Ion_tolerance_CutA"/>
</dbReference>